<dbReference type="EMBL" id="JBHSJB010000007">
    <property type="protein sequence ID" value="MFC5053670.1"/>
    <property type="molecule type" value="Genomic_DNA"/>
</dbReference>
<evidence type="ECO:0000313" key="1">
    <source>
        <dbReference type="EMBL" id="MFC5053670.1"/>
    </source>
</evidence>
<comment type="caution">
    <text evidence="1">The sequence shown here is derived from an EMBL/GenBank/DDBJ whole genome shotgun (WGS) entry which is preliminary data.</text>
</comment>
<dbReference type="Proteomes" id="UP001595833">
    <property type="component" value="Unassembled WGS sequence"/>
</dbReference>
<accession>A0ABV9XTP5</accession>
<proteinExistence type="predicted"/>
<organism evidence="1 2">
    <name type="scientific">Saccharothrix xinjiangensis</name>
    <dbReference type="NCBI Taxonomy" id="204798"/>
    <lineage>
        <taxon>Bacteria</taxon>
        <taxon>Bacillati</taxon>
        <taxon>Actinomycetota</taxon>
        <taxon>Actinomycetes</taxon>
        <taxon>Pseudonocardiales</taxon>
        <taxon>Pseudonocardiaceae</taxon>
        <taxon>Saccharothrix</taxon>
    </lineage>
</organism>
<gene>
    <name evidence="1" type="ORF">ACFPFM_07845</name>
</gene>
<evidence type="ECO:0000313" key="2">
    <source>
        <dbReference type="Proteomes" id="UP001595833"/>
    </source>
</evidence>
<keyword evidence="2" id="KW-1185">Reference proteome</keyword>
<sequence length="160" mass="17709">MSHIFFRDSPDLAGLPEDAYDRLAPLGDLIDQSHGRSYHQNECGLFCVDPECRILREALLAPSPSTEDILGYLVAKDLLDLDAVEGFLNGGPQPALDPDDPLTDYAKALIHRLGCDVEPMVIEDRARDELGRELTPAEVDRVTALIRRAEITITLPDDED</sequence>
<name>A0ABV9XTP5_9PSEU</name>
<dbReference type="RefSeq" id="WP_344036536.1">
    <property type="nucleotide sequence ID" value="NZ_BAAAKE010000005.1"/>
</dbReference>
<protein>
    <submittedName>
        <fullName evidence="1">Uncharacterized protein</fullName>
    </submittedName>
</protein>
<reference evidence="2" key="1">
    <citation type="journal article" date="2019" name="Int. J. Syst. Evol. Microbiol.">
        <title>The Global Catalogue of Microorganisms (GCM) 10K type strain sequencing project: providing services to taxonomists for standard genome sequencing and annotation.</title>
        <authorList>
            <consortium name="The Broad Institute Genomics Platform"/>
            <consortium name="The Broad Institute Genome Sequencing Center for Infectious Disease"/>
            <person name="Wu L."/>
            <person name="Ma J."/>
        </authorList>
    </citation>
    <scope>NUCLEOTIDE SEQUENCE [LARGE SCALE GENOMIC DNA]</scope>
    <source>
        <strain evidence="2">KCTC 12848</strain>
    </source>
</reference>